<name>A0ABW7ID26_9VIBR</name>
<evidence type="ECO:0000259" key="1">
    <source>
        <dbReference type="PROSITE" id="PS51301"/>
    </source>
</evidence>
<reference evidence="2 3" key="1">
    <citation type="submission" date="2024-10" db="EMBL/GenBank/DDBJ databases">
        <authorList>
            <person name="Yibar A."/>
            <person name="Saticioglu I.B."/>
            <person name="Duman M."/>
            <person name="Ajmi N."/>
            <person name="Gurler F."/>
            <person name="Ay H."/>
            <person name="Onuk E."/>
            <person name="Guler S."/>
            <person name="Romalde J.L."/>
        </authorList>
    </citation>
    <scope>NUCLEOTIDE SEQUENCE [LARGE SCALE GENOMIC DNA]</scope>
    <source>
        <strain evidence="2 3">1-TCBS-B</strain>
    </source>
</reference>
<comment type="caution">
    <text evidence="2">The sequence shown here is derived from an EMBL/GenBank/DDBJ whole genome shotgun (WGS) entry which is preliminary data.</text>
</comment>
<dbReference type="EMBL" id="JBIHSF010000004">
    <property type="protein sequence ID" value="MFH0259496.1"/>
    <property type="molecule type" value="Genomic_DNA"/>
</dbReference>
<keyword evidence="3" id="KW-1185">Reference proteome</keyword>
<gene>
    <name evidence="2" type="ORF">ACGRH2_03430</name>
</gene>
<evidence type="ECO:0000313" key="3">
    <source>
        <dbReference type="Proteomes" id="UP001607125"/>
    </source>
</evidence>
<accession>A0ABW7ID26</accession>
<organism evidence="2 3">
    <name type="scientific">Vibrio barjaei</name>
    <dbReference type="NCBI Taxonomy" id="1676683"/>
    <lineage>
        <taxon>Bacteria</taxon>
        <taxon>Pseudomonadati</taxon>
        <taxon>Pseudomonadota</taxon>
        <taxon>Gammaproteobacteria</taxon>
        <taxon>Vibrionales</taxon>
        <taxon>Vibrionaceae</taxon>
        <taxon>Vibrio</taxon>
    </lineage>
</organism>
<protein>
    <submittedName>
        <fullName evidence="2">KilA-N domain-containing protein</fullName>
    </submittedName>
</protein>
<evidence type="ECO:0000313" key="2">
    <source>
        <dbReference type="EMBL" id="MFH0259496.1"/>
    </source>
</evidence>
<dbReference type="Pfam" id="PF04383">
    <property type="entry name" value="KilA-N"/>
    <property type="match status" value="1"/>
</dbReference>
<dbReference type="InterPro" id="IPR017880">
    <property type="entry name" value="KilA_N"/>
</dbReference>
<dbReference type="SMART" id="SM01252">
    <property type="entry name" value="KilA-N"/>
    <property type="match status" value="1"/>
</dbReference>
<sequence>MPKLTILSNRIIRSKEDYYSLDDIHLASGGSKRYKPELFLETKQTLQLIKEIEQCESSNLVAKTQGGGKHTGTWVRKELVYAYAIWISPKFHLLVIRAFDDQLITSRKPYSQTKTIELPDVFHQRILLTVTEGKITERRLLSGEEQVMNRKAFINYFKEPDVAFNDIEQLTELSRVVNERICVSVITN</sequence>
<feature type="domain" description="KilA-N" evidence="1">
    <location>
        <begin position="1"/>
        <end position="102"/>
    </location>
</feature>
<dbReference type="RefSeq" id="WP_394628558.1">
    <property type="nucleotide sequence ID" value="NZ_JBIHSF010000004.1"/>
</dbReference>
<proteinExistence type="predicted"/>
<dbReference type="InterPro" id="IPR018004">
    <property type="entry name" value="KilA/APSES_HTH"/>
</dbReference>
<dbReference type="Proteomes" id="UP001607125">
    <property type="component" value="Unassembled WGS sequence"/>
</dbReference>
<dbReference type="PROSITE" id="PS51301">
    <property type="entry name" value="KILA_N"/>
    <property type="match status" value="1"/>
</dbReference>